<evidence type="ECO:0000256" key="1">
    <source>
        <dbReference type="SAM" id="SignalP"/>
    </source>
</evidence>
<proteinExistence type="predicted"/>
<keyword evidence="1" id="KW-0732">Signal</keyword>
<evidence type="ECO:0000313" key="4">
    <source>
        <dbReference type="Proteomes" id="UP000252706"/>
    </source>
</evidence>
<feature type="signal peptide" evidence="1">
    <location>
        <begin position="1"/>
        <end position="19"/>
    </location>
</feature>
<sequence length="268" mass="30447">MRFFYCFWVALCFATSALAQNTVDDLSRALRLKDVVSILRDEGIQYGKTLNDELLDGTGGAFVDQKVDEIYSSDRMESVLRHALADSMTQKDIEEAVLFFETPLGQTIISLENSARRVYSDPTVEDIAKTQYQKMDRSKPLYGLIEEYIATNDLIGQNVDSAIRADYEFFRGISQGQGVRQDDQAVLSDLWAQKDVTRQETRDWLFGFLLLAFQPLSDREMQENLEFSKTDAGRALNSALFVGFEQMYNEISFELGLVIGRSMVAQDL</sequence>
<dbReference type="InterPro" id="IPR018637">
    <property type="entry name" value="DUF2059"/>
</dbReference>
<dbReference type="Proteomes" id="UP000252706">
    <property type="component" value="Unassembled WGS sequence"/>
</dbReference>
<dbReference type="EMBL" id="QOCE01000037">
    <property type="protein sequence ID" value="RBW53410.1"/>
    <property type="molecule type" value="Genomic_DNA"/>
</dbReference>
<comment type="caution">
    <text evidence="3">The sequence shown here is derived from an EMBL/GenBank/DDBJ whole genome shotgun (WGS) entry which is preliminary data.</text>
</comment>
<dbReference type="OrthoDB" id="7841298at2"/>
<dbReference type="Pfam" id="PF09832">
    <property type="entry name" value="DUF2059"/>
    <property type="match status" value="1"/>
</dbReference>
<dbReference type="RefSeq" id="WP_113824260.1">
    <property type="nucleotide sequence ID" value="NZ_QOCE01000037.1"/>
</dbReference>
<evidence type="ECO:0000313" key="3">
    <source>
        <dbReference type="EMBL" id="RBW53410.1"/>
    </source>
</evidence>
<protein>
    <recommendedName>
        <fullName evidence="2">DUF2059 domain-containing protein</fullName>
    </recommendedName>
</protein>
<feature type="domain" description="DUF2059" evidence="2">
    <location>
        <begin position="74"/>
        <end position="117"/>
    </location>
</feature>
<evidence type="ECO:0000259" key="2">
    <source>
        <dbReference type="Pfam" id="PF09832"/>
    </source>
</evidence>
<reference evidence="3 4" key="1">
    <citation type="submission" date="2018-07" db="EMBL/GenBank/DDBJ databases">
        <title>Modular assembly of carbohydrate-degrading microbial communities in the ocean.</title>
        <authorList>
            <person name="Enke T.N."/>
            <person name="Datta M.S."/>
            <person name="Schwartzman J.A."/>
            <person name="Cermak N."/>
            <person name="Schmitz D.A."/>
            <person name="Barrere J."/>
            <person name="Cordero O.X."/>
        </authorList>
    </citation>
    <scope>NUCLEOTIDE SEQUENCE [LARGE SCALE GENOMIC DNA]</scope>
    <source>
        <strain evidence="3 4">C3M10</strain>
    </source>
</reference>
<name>A0A366WTY8_9RHOB</name>
<dbReference type="AlphaFoldDB" id="A0A366WTY8"/>
<organism evidence="3 4">
    <name type="scientific">Phaeobacter gallaeciensis</name>
    <dbReference type="NCBI Taxonomy" id="60890"/>
    <lineage>
        <taxon>Bacteria</taxon>
        <taxon>Pseudomonadati</taxon>
        <taxon>Pseudomonadota</taxon>
        <taxon>Alphaproteobacteria</taxon>
        <taxon>Rhodobacterales</taxon>
        <taxon>Roseobacteraceae</taxon>
        <taxon>Phaeobacter</taxon>
    </lineage>
</organism>
<feature type="chain" id="PRO_5016611351" description="DUF2059 domain-containing protein" evidence="1">
    <location>
        <begin position="20"/>
        <end position="268"/>
    </location>
</feature>
<gene>
    <name evidence="3" type="ORF">DS909_14900</name>
</gene>
<accession>A0A366WTY8</accession>